<protein>
    <submittedName>
        <fullName evidence="1">Uncharacterized protein</fullName>
    </submittedName>
</protein>
<proteinExistence type="predicted"/>
<evidence type="ECO:0000313" key="2">
    <source>
        <dbReference type="Proteomes" id="UP001148629"/>
    </source>
</evidence>
<name>A0ACC1RJ90_9HYPO</name>
<evidence type="ECO:0000313" key="1">
    <source>
        <dbReference type="EMBL" id="KAJ3520680.1"/>
    </source>
</evidence>
<reference evidence="1" key="1">
    <citation type="submission" date="2022-08" db="EMBL/GenBank/DDBJ databases">
        <title>Genome Sequence of Fusarium decemcellulare.</title>
        <authorList>
            <person name="Buettner E."/>
        </authorList>
    </citation>
    <scope>NUCLEOTIDE SEQUENCE</scope>
    <source>
        <strain evidence="1">Babe19</strain>
    </source>
</reference>
<keyword evidence="2" id="KW-1185">Reference proteome</keyword>
<dbReference type="EMBL" id="JANRMS010002843">
    <property type="protein sequence ID" value="KAJ3520680.1"/>
    <property type="molecule type" value="Genomic_DNA"/>
</dbReference>
<dbReference type="Proteomes" id="UP001148629">
    <property type="component" value="Unassembled WGS sequence"/>
</dbReference>
<organism evidence="1 2">
    <name type="scientific">Fusarium decemcellulare</name>
    <dbReference type="NCBI Taxonomy" id="57161"/>
    <lineage>
        <taxon>Eukaryota</taxon>
        <taxon>Fungi</taxon>
        <taxon>Dikarya</taxon>
        <taxon>Ascomycota</taxon>
        <taxon>Pezizomycotina</taxon>
        <taxon>Sordariomycetes</taxon>
        <taxon>Hypocreomycetidae</taxon>
        <taxon>Hypocreales</taxon>
        <taxon>Nectriaceae</taxon>
        <taxon>Fusarium</taxon>
        <taxon>Fusarium decemcellulare species complex</taxon>
    </lineage>
</organism>
<sequence>MGSSRVRPARGRSFNAGESPKTPQKPVSRNTAKSRLAGRTPEQPIDLTGGSASPPPPRKRKVVDLESTYQLAEEEQGKPKKKKVEKEEKRVRRFRPHPPQSFHDVYGRALSQRFYVLNRTRGGTDDCPEEDIEMTGSTGNIYNVHIGKRPSCTCPHFEKGNQCKHIIYVMSRVLNAPFNLVYQLALLSTELCSIFAAAPAISAHKDGQSDKRKPIEGDCPICYCELEANSPESIVWCTAACGQNIHQQCFKMWAQTKRGSGNVTCPMCRSVWKGDESMVARVRKDKGDMEEGYVNVADQLGISRDRGLSWIHLMLIVVMRLTITTQMSRLILHGMATTKGADLGDMEFVESGRHHTQTRTSAPSEFILKRRFMNTRESVVTWQSRITFWSSTMTFFTLPGASFLWLKFRDTTQTNNIQKLVKMAKTPPTMRSLVAPKKCSPAGYEIIQRQTPKITKPEHVLLRMRAVAINTGDTQFASGMLDILFKAE</sequence>
<accession>A0ACC1RJ90</accession>
<comment type="caution">
    <text evidence="1">The sequence shown here is derived from an EMBL/GenBank/DDBJ whole genome shotgun (WGS) entry which is preliminary data.</text>
</comment>
<gene>
    <name evidence="1" type="ORF">NM208_g13613</name>
</gene>